<evidence type="ECO:0000313" key="3">
    <source>
        <dbReference type="Proteomes" id="UP000002198"/>
    </source>
</evidence>
<organism evidence="2 3">
    <name type="scientific">Corynebacterium diphtheriae (strain ATCC 700971 / NCTC 13129 / Biotype gravis)</name>
    <dbReference type="NCBI Taxonomy" id="257309"/>
    <lineage>
        <taxon>Bacteria</taxon>
        <taxon>Bacillati</taxon>
        <taxon>Actinomycetota</taxon>
        <taxon>Actinomycetes</taxon>
        <taxon>Mycobacteriales</taxon>
        <taxon>Corynebacteriaceae</taxon>
        <taxon>Corynebacterium</taxon>
    </lineage>
</organism>
<name>Q6NEF9_CORDI</name>
<gene>
    <name evidence="2" type="ordered locus">DIP2315</name>
</gene>
<dbReference type="STRING" id="257309.DIP2315"/>
<keyword evidence="3" id="KW-1185">Reference proteome</keyword>
<evidence type="ECO:0000313" key="2">
    <source>
        <dbReference type="EMBL" id="CAE50838.1"/>
    </source>
</evidence>
<dbReference type="EMBL" id="BX248360">
    <property type="protein sequence ID" value="CAE50838.1"/>
    <property type="molecule type" value="Genomic_DNA"/>
</dbReference>
<dbReference type="GO" id="GO:0003677">
    <property type="term" value="F:DNA binding"/>
    <property type="evidence" value="ECO:0007669"/>
    <property type="project" value="UniProtKB-KW"/>
</dbReference>
<protein>
    <submittedName>
        <fullName evidence="2">Hypothetical DNA-binding protein</fullName>
    </submittedName>
</protein>
<dbReference type="HOGENOM" id="CLU_419630_0_0_11"/>
<reference evidence="2 3" key="1">
    <citation type="journal article" date="2003" name="Nucleic Acids Res.">
        <title>The complete genome sequence and analysis of Corynebacterium diphtheriae NCTC13129.</title>
        <authorList>
            <person name="Cerdeno-Tarraga A.M."/>
            <person name="Efstratiou A."/>
            <person name="Dover L.G."/>
            <person name="Holden M.T.G."/>
            <person name="Pallen M."/>
            <person name="Bentley S.D."/>
            <person name="Besra G.S."/>
            <person name="Churcher C."/>
            <person name="James K.D."/>
            <person name="De Zoysa A."/>
            <person name="Chillingworth T."/>
            <person name="Cronin A."/>
            <person name="Dowd L."/>
            <person name="Feltwell T."/>
            <person name="Hamlin N."/>
            <person name="Holroyd S."/>
            <person name="Jagels K."/>
            <person name="Moule S."/>
            <person name="Quail M.A."/>
            <person name="Rabbinowitsch E."/>
            <person name="Rutherford K."/>
            <person name="Thomson N.R."/>
            <person name="Unwin L."/>
            <person name="Whitehead S."/>
            <person name="Barrell B.G.Parkhill.J."/>
        </authorList>
    </citation>
    <scope>NUCLEOTIDE SEQUENCE [LARGE SCALE GENOMIC DNA]</scope>
    <source>
        <strain evidence="3">ATCC 700971 / NCTC 13129 / Biotype gravis</strain>
    </source>
</reference>
<dbReference type="Proteomes" id="UP000002198">
    <property type="component" value="Chromosome"/>
</dbReference>
<evidence type="ECO:0000256" key="1">
    <source>
        <dbReference type="SAM" id="Coils"/>
    </source>
</evidence>
<keyword evidence="1" id="KW-0175">Coiled coil</keyword>
<accession>Q6NEF9</accession>
<feature type="coiled-coil region" evidence="1">
    <location>
        <begin position="607"/>
        <end position="637"/>
    </location>
</feature>
<dbReference type="AlphaFoldDB" id="Q6NEF9"/>
<dbReference type="KEGG" id="cdi:DIP2315"/>
<proteinExistence type="predicted"/>
<keyword evidence="2" id="KW-0238">DNA-binding</keyword>
<sequence length="652" mass="70985">MKMSALLISMQGIANLAEVKRPAVTQWQTRFPSTSATPFPQPVETDPLLKFDAHEVARWLIDTNHGNNAEAVEDAAFHSELFLDAMKSPAVWAALAVHALTGEEVTPQLVYDRLFLEALVPESVLNSDLEPAVAIANELAEAGFSAVKVLQKIIEYRRNASAEGMITGAELCLDAVGSEIAQMLSIDEGSREIVALGAGGDTWAQRVSGAMPVPSRLALQYSRFSPEMCLSIGLGIPVEVDTDEWGPSAVVLMRWLAATADTSEEFFNQVDLAVTGIDQRGCVLVVGPADLLISSQSEYLNTERKNCLWPSRTSLQTSLRFAALLPKGWTRHLGQKQLALWALRNSVNAENTNDVVVLADYAVMDLAPDSVRHLVRDVLAAVDNRVNPRSHTFHKAEVIPQRIARTRDSLMPTLERQVSISQAVSMTQLRESAASIGITPFNNAPFAQAGNPYAPRRKQLVNWAQATSGPEAVVKLLSGFKLADINVGNPDGTVPVIGRSELLGFVQVGERKVDLLELEFKLRNAHLTEPGDVLFAFDGSPHVFVDSSGGALVEAPVQVLRCKQTRGRTKELLKRVTSPHLLAQQLSKVKAKKKESWLVPVVDRQDAVAFESALVEVNAKRQELQTQLDRLDSFQSELGEALVSGAIRAAPG</sequence>